<evidence type="ECO:0000256" key="7">
    <source>
        <dbReference type="ARBA" id="ARBA00023242"/>
    </source>
</evidence>
<evidence type="ECO:0000256" key="1">
    <source>
        <dbReference type="ARBA" id="ARBA00004123"/>
    </source>
</evidence>
<organism evidence="10 11">
    <name type="scientific">Dillenia turbinata</name>
    <dbReference type="NCBI Taxonomy" id="194707"/>
    <lineage>
        <taxon>Eukaryota</taxon>
        <taxon>Viridiplantae</taxon>
        <taxon>Streptophyta</taxon>
        <taxon>Embryophyta</taxon>
        <taxon>Tracheophyta</taxon>
        <taxon>Spermatophyta</taxon>
        <taxon>Magnoliopsida</taxon>
        <taxon>eudicotyledons</taxon>
        <taxon>Gunneridae</taxon>
        <taxon>Pentapetalae</taxon>
        <taxon>Dilleniales</taxon>
        <taxon>Dilleniaceae</taxon>
        <taxon>Dillenia</taxon>
    </lineage>
</organism>
<dbReference type="CDD" id="cd14704">
    <property type="entry name" value="bZIP_HY5-like"/>
    <property type="match status" value="1"/>
</dbReference>
<dbReference type="InterPro" id="IPR004827">
    <property type="entry name" value="bZIP"/>
</dbReference>
<dbReference type="EMBL" id="JBAMMX010000005">
    <property type="protein sequence ID" value="KAK6940728.1"/>
    <property type="molecule type" value="Genomic_DNA"/>
</dbReference>
<feature type="compositionally biased region" description="Basic residues" evidence="8">
    <location>
        <begin position="241"/>
        <end position="250"/>
    </location>
</feature>
<evidence type="ECO:0000256" key="2">
    <source>
        <dbReference type="ARBA" id="ARBA00004389"/>
    </source>
</evidence>
<feature type="region of interest" description="Disordered" evidence="8">
    <location>
        <begin position="226"/>
        <end position="260"/>
    </location>
</feature>
<dbReference type="InterPro" id="IPR046347">
    <property type="entry name" value="bZIP_sf"/>
</dbReference>
<comment type="caution">
    <text evidence="10">The sequence shown here is derived from an EMBL/GenBank/DDBJ whole genome shotgun (WGS) entry which is preliminary data.</text>
</comment>
<dbReference type="PANTHER" id="PTHR47416:SF8">
    <property type="entry name" value="BASIC-LEUCINE ZIPPER TRANSCRIPTION FACTOR E-RELATED"/>
    <property type="match status" value="1"/>
</dbReference>
<sequence>MEDLENEVMSQIDWEMWLNSNTPDPEVLNFLDDLGSGPDPPQLEHSSSNPSPFGQIEHFLMTDDDQLLHQNQNEDQELYHNFLSDILVDSPPLHSDVSDDKVSVNNNNNTCSLEEATTERNVDDDPVSRKRLRQLKNRDAAVRSRERKKMYVKDIEMKSKYLEAECRRLGWLLQSVCAENQSLHLQLQLYQSGKAPGVPVSKQESAVLLIPAVGFPALVPGRHVPLQFSPGAPSQTGRACASRRGRRQRLGKSGSEKGGN</sequence>
<evidence type="ECO:0000313" key="11">
    <source>
        <dbReference type="Proteomes" id="UP001370490"/>
    </source>
</evidence>
<evidence type="ECO:0000256" key="4">
    <source>
        <dbReference type="ARBA" id="ARBA00023015"/>
    </source>
</evidence>
<keyword evidence="5" id="KW-0238">DNA-binding</keyword>
<evidence type="ECO:0000256" key="5">
    <source>
        <dbReference type="ARBA" id="ARBA00023125"/>
    </source>
</evidence>
<gene>
    <name evidence="10" type="ORF">RJ641_030259</name>
</gene>
<accession>A0AAN8ZNF6</accession>
<dbReference type="Gene3D" id="1.20.5.170">
    <property type="match status" value="1"/>
</dbReference>
<dbReference type="AlphaFoldDB" id="A0AAN8ZNF6"/>
<keyword evidence="6" id="KW-0804">Transcription</keyword>
<dbReference type="Pfam" id="PF00170">
    <property type="entry name" value="bZIP_1"/>
    <property type="match status" value="1"/>
</dbReference>
<reference evidence="10 11" key="1">
    <citation type="submission" date="2023-12" db="EMBL/GenBank/DDBJ databases">
        <title>A high-quality genome assembly for Dillenia turbinata (Dilleniales).</title>
        <authorList>
            <person name="Chanderbali A."/>
        </authorList>
    </citation>
    <scope>NUCLEOTIDE SEQUENCE [LARGE SCALE GENOMIC DNA]</scope>
    <source>
        <strain evidence="10">LSX21</strain>
        <tissue evidence="10">Leaf</tissue>
    </source>
</reference>
<protein>
    <submittedName>
        <fullName evidence="10">Basic-leucine zipper domain</fullName>
    </submittedName>
</protein>
<evidence type="ECO:0000256" key="6">
    <source>
        <dbReference type="ARBA" id="ARBA00023163"/>
    </source>
</evidence>
<proteinExistence type="inferred from homology"/>
<keyword evidence="11" id="KW-1185">Reference proteome</keyword>
<feature type="region of interest" description="Disordered" evidence="8">
    <location>
        <begin position="32"/>
        <end position="54"/>
    </location>
</feature>
<comment type="similarity">
    <text evidence="3">Belongs to the bZIP family.</text>
</comment>
<dbReference type="PROSITE" id="PS50217">
    <property type="entry name" value="BZIP"/>
    <property type="match status" value="1"/>
</dbReference>
<evidence type="ECO:0000256" key="8">
    <source>
        <dbReference type="SAM" id="MobiDB-lite"/>
    </source>
</evidence>
<name>A0AAN8ZNF6_9MAGN</name>
<dbReference type="GO" id="GO:0005789">
    <property type="term" value="C:endoplasmic reticulum membrane"/>
    <property type="evidence" value="ECO:0007669"/>
    <property type="project" value="UniProtKB-SubCell"/>
</dbReference>
<dbReference type="GO" id="GO:0003677">
    <property type="term" value="F:DNA binding"/>
    <property type="evidence" value="ECO:0007669"/>
    <property type="project" value="UniProtKB-KW"/>
</dbReference>
<dbReference type="GO" id="GO:0005634">
    <property type="term" value="C:nucleus"/>
    <property type="evidence" value="ECO:0007669"/>
    <property type="project" value="UniProtKB-SubCell"/>
</dbReference>
<feature type="domain" description="BZIP" evidence="9">
    <location>
        <begin position="127"/>
        <end position="190"/>
    </location>
</feature>
<dbReference type="GO" id="GO:0003700">
    <property type="term" value="F:DNA-binding transcription factor activity"/>
    <property type="evidence" value="ECO:0007669"/>
    <property type="project" value="InterPro"/>
</dbReference>
<dbReference type="PROSITE" id="PS00036">
    <property type="entry name" value="BZIP_BASIC"/>
    <property type="match status" value="1"/>
</dbReference>
<dbReference type="SUPFAM" id="SSF57959">
    <property type="entry name" value="Leucine zipper domain"/>
    <property type="match status" value="1"/>
</dbReference>
<dbReference type="PANTHER" id="PTHR47416">
    <property type="entry name" value="BASIC-LEUCINE ZIPPER TRANSCRIPTION FACTOR F-RELATED"/>
    <property type="match status" value="1"/>
</dbReference>
<evidence type="ECO:0000256" key="3">
    <source>
        <dbReference type="ARBA" id="ARBA00007163"/>
    </source>
</evidence>
<comment type="subcellular location">
    <subcellularLocation>
        <location evidence="2">Endoplasmic reticulum membrane</location>
        <topology evidence="2">Single-pass membrane protein</topology>
    </subcellularLocation>
    <subcellularLocation>
        <location evidence="1">Nucleus</location>
    </subcellularLocation>
</comment>
<feature type="region of interest" description="Disordered" evidence="8">
    <location>
        <begin position="97"/>
        <end position="127"/>
    </location>
</feature>
<keyword evidence="4" id="KW-0805">Transcription regulation</keyword>
<dbReference type="Proteomes" id="UP001370490">
    <property type="component" value="Unassembled WGS sequence"/>
</dbReference>
<dbReference type="SMART" id="SM00338">
    <property type="entry name" value="BRLZ"/>
    <property type="match status" value="1"/>
</dbReference>
<evidence type="ECO:0000259" key="9">
    <source>
        <dbReference type="PROSITE" id="PS50217"/>
    </source>
</evidence>
<keyword evidence="7" id="KW-0539">Nucleus</keyword>
<feature type="compositionally biased region" description="Basic and acidic residues" evidence="8">
    <location>
        <begin position="117"/>
        <end position="127"/>
    </location>
</feature>
<evidence type="ECO:0000313" key="10">
    <source>
        <dbReference type="EMBL" id="KAK6940728.1"/>
    </source>
</evidence>